<sequence>MKQYIAEDGTPITDDMVDHWAQEAEDGFPNSILTREDDPFPPSRVDMKAHTIRMPDELWKLVEAAAQAKKITPSEYTRQALGQSLVQAGLTRDQKILIYAQTHHLTREAAIDELLDKALA</sequence>
<dbReference type="GO" id="GO:0006355">
    <property type="term" value="P:regulation of DNA-templated transcription"/>
    <property type="evidence" value="ECO:0007669"/>
    <property type="project" value="InterPro"/>
</dbReference>
<reference evidence="1 2" key="1">
    <citation type="journal article" date="2018" name="Int. J. Syst. Evol. Microbiol.">
        <title>Bifidobacterium callitrichidarum sp. nov. from the faeces of the emperor tamarin (Saguinus imperator).</title>
        <authorList>
            <person name="Modesto M."/>
            <person name="Michelini S."/>
            <person name="Sansosti M.C."/>
            <person name="De Filippo C."/>
            <person name="Cavalieri D."/>
            <person name="Qvirist L."/>
            <person name="Andlid T."/>
            <person name="Spiezio C."/>
            <person name="Sandri C."/>
            <person name="Pascarelli S."/>
            <person name="Sgorbati B."/>
            <person name="Mattarelli P."/>
        </authorList>
    </citation>
    <scope>NUCLEOTIDE SEQUENCE [LARGE SCALE GENOMIC DNA]</scope>
    <source>
        <strain evidence="1 2">TRI 5</strain>
    </source>
</reference>
<dbReference type="EMBL" id="QFFM01000008">
    <property type="protein sequence ID" value="PWG66175.1"/>
    <property type="molecule type" value="Genomic_DNA"/>
</dbReference>
<dbReference type="OrthoDB" id="3710927at2"/>
<proteinExistence type="predicted"/>
<organism evidence="1 2">
    <name type="scientific">Bifidobacterium callitrichidarum</name>
    <dbReference type="NCBI Taxonomy" id="2052941"/>
    <lineage>
        <taxon>Bacteria</taxon>
        <taxon>Bacillati</taxon>
        <taxon>Actinomycetota</taxon>
        <taxon>Actinomycetes</taxon>
        <taxon>Bifidobacteriales</taxon>
        <taxon>Bifidobacteriaceae</taxon>
        <taxon>Bifidobacterium</taxon>
    </lineage>
</organism>
<dbReference type="SUPFAM" id="SSF47598">
    <property type="entry name" value="Ribbon-helix-helix"/>
    <property type="match status" value="1"/>
</dbReference>
<gene>
    <name evidence="1" type="ORF">DF196_05020</name>
</gene>
<evidence type="ECO:0008006" key="3">
    <source>
        <dbReference type="Google" id="ProtNLM"/>
    </source>
</evidence>
<evidence type="ECO:0000313" key="2">
    <source>
        <dbReference type="Proteomes" id="UP000245876"/>
    </source>
</evidence>
<keyword evidence="2" id="KW-1185">Reference proteome</keyword>
<protein>
    <recommendedName>
        <fullName evidence="3">Ribbon-helix-helix protein CopG domain-containing protein</fullName>
    </recommendedName>
</protein>
<accession>A0A2U2NAJ4</accession>
<dbReference type="InterPro" id="IPR010985">
    <property type="entry name" value="Ribbon_hlx_hlx"/>
</dbReference>
<dbReference type="AlphaFoldDB" id="A0A2U2NAJ4"/>
<dbReference type="Proteomes" id="UP000245876">
    <property type="component" value="Unassembled WGS sequence"/>
</dbReference>
<evidence type="ECO:0000313" key="1">
    <source>
        <dbReference type="EMBL" id="PWG66175.1"/>
    </source>
</evidence>
<dbReference type="RefSeq" id="WP_109056792.1">
    <property type="nucleotide sequence ID" value="NZ_QFFM01000008.1"/>
</dbReference>
<comment type="caution">
    <text evidence="1">The sequence shown here is derived from an EMBL/GenBank/DDBJ whole genome shotgun (WGS) entry which is preliminary data.</text>
</comment>
<name>A0A2U2NAJ4_9BIFI</name>